<dbReference type="Pfam" id="PF00596">
    <property type="entry name" value="Aldolase_II"/>
    <property type="match status" value="1"/>
</dbReference>
<dbReference type="EMBL" id="JAXOVC010000011">
    <property type="protein sequence ID" value="KAK4495972.1"/>
    <property type="molecule type" value="Genomic_DNA"/>
</dbReference>
<dbReference type="PANTHER" id="PTHR10672:SF41">
    <property type="entry name" value="CLASS II ALDOLASE_ADDUCIN DOMAIN PROTEIN (AFU_ORTHOLOGUE AFUA_3G01330)"/>
    <property type="match status" value="1"/>
</dbReference>
<protein>
    <recommendedName>
        <fullName evidence="2">Class II aldolase/adducin N-terminal domain-containing protein</fullName>
    </recommendedName>
</protein>
<comment type="caution">
    <text evidence="3">The sequence shown here is derived from an EMBL/GenBank/DDBJ whole genome shotgun (WGS) entry which is preliminary data.</text>
</comment>
<evidence type="ECO:0000313" key="4">
    <source>
        <dbReference type="Proteomes" id="UP001305779"/>
    </source>
</evidence>
<dbReference type="InterPro" id="IPR051017">
    <property type="entry name" value="Aldolase-II_Adducin_sf"/>
</dbReference>
<organism evidence="3 4">
    <name type="scientific">Zasmidium cellare</name>
    <name type="common">Wine cellar mold</name>
    <name type="synonym">Racodium cellare</name>
    <dbReference type="NCBI Taxonomy" id="395010"/>
    <lineage>
        <taxon>Eukaryota</taxon>
        <taxon>Fungi</taxon>
        <taxon>Dikarya</taxon>
        <taxon>Ascomycota</taxon>
        <taxon>Pezizomycotina</taxon>
        <taxon>Dothideomycetes</taxon>
        <taxon>Dothideomycetidae</taxon>
        <taxon>Mycosphaerellales</taxon>
        <taxon>Mycosphaerellaceae</taxon>
        <taxon>Zasmidium</taxon>
    </lineage>
</organism>
<evidence type="ECO:0000259" key="2">
    <source>
        <dbReference type="SMART" id="SM01007"/>
    </source>
</evidence>
<dbReference type="NCBIfam" id="NF004855">
    <property type="entry name" value="PRK06208.1"/>
    <property type="match status" value="1"/>
</dbReference>
<keyword evidence="4" id="KW-1185">Reference proteome</keyword>
<dbReference type="SMART" id="SM01007">
    <property type="entry name" value="Aldolase_II"/>
    <property type="match status" value="1"/>
</dbReference>
<dbReference type="InterPro" id="IPR036409">
    <property type="entry name" value="Aldolase_II/adducin_N_sf"/>
</dbReference>
<dbReference type="Proteomes" id="UP001305779">
    <property type="component" value="Unassembled WGS sequence"/>
</dbReference>
<evidence type="ECO:0000313" key="3">
    <source>
        <dbReference type="EMBL" id="KAK4495972.1"/>
    </source>
</evidence>
<accession>A0ABR0E3G9</accession>
<gene>
    <name evidence="3" type="ORF">PRZ48_013240</name>
</gene>
<dbReference type="Gene3D" id="3.40.225.10">
    <property type="entry name" value="Class II aldolase/adducin N-terminal domain"/>
    <property type="match status" value="1"/>
</dbReference>
<dbReference type="SUPFAM" id="SSF53639">
    <property type="entry name" value="AraD/HMP-PK domain-like"/>
    <property type="match status" value="1"/>
</dbReference>
<feature type="compositionally biased region" description="Polar residues" evidence="1">
    <location>
        <begin position="13"/>
        <end position="26"/>
    </location>
</feature>
<feature type="domain" description="Class II aldolase/adducin N-terminal" evidence="2">
    <location>
        <begin position="52"/>
        <end position="234"/>
    </location>
</feature>
<sequence>MAPIATESPAPSPTTLKKQPNFQKTAGNDVGFGAQPTPSFKDKHAEREYIKGRLAGAYRLFGHYGLNEGLAGHITARDPIDPETFWVNPFGVDFNIINKSDLLRVDHKGNVLDSGPKGNLLNKAAFLIHGAIHAARPDVVCAAHTHSVYGRAYCTLGKPLEMISLESSLFFEDQVLFEGKGVVLAEDEGCDIAEALGGKKAALLRNHGLLTVGGSIEEAVYWFYLLDKCCHVQLLADAAADGRGGATVKITDEEAEYTKGIVGTPKASWFGGKAMFDLIDEVTGKEYWQ</sequence>
<feature type="region of interest" description="Disordered" evidence="1">
    <location>
        <begin position="1"/>
        <end position="40"/>
    </location>
</feature>
<name>A0ABR0E3G9_ZASCE</name>
<proteinExistence type="predicted"/>
<evidence type="ECO:0000256" key="1">
    <source>
        <dbReference type="SAM" id="MobiDB-lite"/>
    </source>
</evidence>
<dbReference type="PANTHER" id="PTHR10672">
    <property type="entry name" value="ADDUCIN"/>
    <property type="match status" value="1"/>
</dbReference>
<dbReference type="InterPro" id="IPR001303">
    <property type="entry name" value="Aldolase_II/adducin_N"/>
</dbReference>
<reference evidence="3 4" key="1">
    <citation type="journal article" date="2023" name="G3 (Bethesda)">
        <title>A chromosome-level genome assembly of Zasmidium syzygii isolated from banana leaves.</title>
        <authorList>
            <person name="van Westerhoven A.C."/>
            <person name="Mehrabi R."/>
            <person name="Talebi R."/>
            <person name="Steentjes M.B.F."/>
            <person name="Corcolon B."/>
            <person name="Chong P.A."/>
            <person name="Kema G.H.J."/>
            <person name="Seidl M.F."/>
        </authorList>
    </citation>
    <scope>NUCLEOTIDE SEQUENCE [LARGE SCALE GENOMIC DNA]</scope>
    <source>
        <strain evidence="3 4">P124</strain>
    </source>
</reference>